<comment type="similarity">
    <text evidence="2">Belongs to the NOC2 family.</text>
</comment>
<proteinExistence type="inferred from homology"/>
<dbReference type="PANTHER" id="PTHR12687">
    <property type="entry name" value="NUCLEOLAR COMPLEX 2 AND RAD4-RELATED"/>
    <property type="match status" value="1"/>
</dbReference>
<evidence type="ECO:0000256" key="1">
    <source>
        <dbReference type="ARBA" id="ARBA00004123"/>
    </source>
</evidence>
<dbReference type="EMBL" id="JARBJD010000230">
    <property type="protein sequence ID" value="KAK2946335.1"/>
    <property type="molecule type" value="Genomic_DNA"/>
</dbReference>
<sequence>MSTPISQETTLPAIKKNLAIYKVACTIADKKKPSNELQEDDIDADTFQQIMLYCMGPLLQQLNKAFDIDPETQATESIPLVRTHTSWSSYKKVIKHYVFSTVHFLEQLEGLGNDMTSFILSKWYNFVPFVVSLDFSLQKKLIKILLDFLFCNHEQSQQHAFLLLHRIGRMNKAALEPILKSSFASITNIFTSPNVNRFLLNSLILLYSIDPKESYRALFIILRDLSKTLKDSISNTDKSKDAIAILYSWKHINRHRTIASILIETEFTSLKPLLYPFIEMATGAASFASGSQQWPIRLLYSSMVIDVAEKYHLTTQIARLLIEILENADFYLPPTSHELPKNFSIIHTTHLSRKDTHNSSILLAVLDEVVSQLQHLLATQSTSPAFPETALPIVMRLKKILKQHRKASDPKSFRFEGSVRRSIQSLMAVIVLNGRFITKRRFAESVDVVDETAYEAFTKKYSDKSLPIHQQPPLLRLWQQKKEEIARQSEKQSELEKKREQALVFLQKDEDETQKKDTRREKKEKGTLTVQMNQRKTSSTKKEEETVLDEDDSDSDDMAVQPLDLPLLDEDLLMKSDSESEPEEREDEDDDEESEAPITKQKRTHSSKTARPQKGKDKKSKQKGGKHPKGKGGKNKSQKERKSFQKRR</sequence>
<feature type="compositionally biased region" description="Polar residues" evidence="4">
    <location>
        <begin position="528"/>
        <end position="537"/>
    </location>
</feature>
<gene>
    <name evidence="5" type="ORF">BLNAU_18696</name>
</gene>
<feature type="compositionally biased region" description="Basic and acidic residues" evidence="4">
    <location>
        <begin position="637"/>
        <end position="648"/>
    </location>
</feature>
<dbReference type="InterPro" id="IPR016024">
    <property type="entry name" value="ARM-type_fold"/>
</dbReference>
<keyword evidence="6" id="KW-1185">Reference proteome</keyword>
<evidence type="ECO:0000313" key="5">
    <source>
        <dbReference type="EMBL" id="KAK2946335.1"/>
    </source>
</evidence>
<organism evidence="5 6">
    <name type="scientific">Blattamonas nauphoetae</name>
    <dbReference type="NCBI Taxonomy" id="2049346"/>
    <lineage>
        <taxon>Eukaryota</taxon>
        <taxon>Metamonada</taxon>
        <taxon>Preaxostyla</taxon>
        <taxon>Oxymonadida</taxon>
        <taxon>Blattamonas</taxon>
    </lineage>
</organism>
<feature type="compositionally biased region" description="Acidic residues" evidence="4">
    <location>
        <begin position="579"/>
        <end position="595"/>
    </location>
</feature>
<evidence type="ECO:0000256" key="4">
    <source>
        <dbReference type="SAM" id="MobiDB-lite"/>
    </source>
</evidence>
<feature type="compositionally biased region" description="Basic and acidic residues" evidence="4">
    <location>
        <begin position="513"/>
        <end position="526"/>
    </location>
</feature>
<dbReference type="InterPro" id="IPR005343">
    <property type="entry name" value="Noc2"/>
</dbReference>
<evidence type="ECO:0000256" key="2">
    <source>
        <dbReference type="ARBA" id="ARBA00005907"/>
    </source>
</evidence>
<evidence type="ECO:0000256" key="3">
    <source>
        <dbReference type="ARBA" id="ARBA00023242"/>
    </source>
</evidence>
<dbReference type="Pfam" id="PF03715">
    <property type="entry name" value="Noc2"/>
    <property type="match status" value="1"/>
</dbReference>
<dbReference type="Proteomes" id="UP001281761">
    <property type="component" value="Unassembled WGS sequence"/>
</dbReference>
<comment type="caution">
    <text evidence="5">The sequence shown here is derived from an EMBL/GenBank/DDBJ whole genome shotgun (WGS) entry which is preliminary data.</text>
</comment>
<keyword evidence="3" id="KW-0539">Nucleus</keyword>
<comment type="subcellular location">
    <subcellularLocation>
        <location evidence="1">Nucleus</location>
    </subcellularLocation>
</comment>
<dbReference type="PANTHER" id="PTHR12687:SF4">
    <property type="entry name" value="NUCLEOLAR COMPLEX PROTEIN 2 HOMOLOG"/>
    <property type="match status" value="1"/>
</dbReference>
<name>A0ABQ9X3R9_9EUKA</name>
<feature type="region of interest" description="Disordered" evidence="4">
    <location>
        <begin position="506"/>
        <end position="648"/>
    </location>
</feature>
<protein>
    <submittedName>
        <fullName evidence="5">Nucleolar complex protein 2 like protein</fullName>
    </submittedName>
</protein>
<evidence type="ECO:0000313" key="6">
    <source>
        <dbReference type="Proteomes" id="UP001281761"/>
    </source>
</evidence>
<feature type="compositionally biased region" description="Acidic residues" evidence="4">
    <location>
        <begin position="546"/>
        <end position="557"/>
    </location>
</feature>
<reference evidence="5 6" key="1">
    <citation type="journal article" date="2022" name="bioRxiv">
        <title>Genomics of Preaxostyla Flagellates Illuminates Evolutionary Transitions and the Path Towards Mitochondrial Loss.</title>
        <authorList>
            <person name="Novak L.V.F."/>
            <person name="Treitli S.C."/>
            <person name="Pyrih J."/>
            <person name="Halakuc P."/>
            <person name="Pipaliya S.V."/>
            <person name="Vacek V."/>
            <person name="Brzon O."/>
            <person name="Soukal P."/>
            <person name="Eme L."/>
            <person name="Dacks J.B."/>
            <person name="Karnkowska A."/>
            <person name="Elias M."/>
            <person name="Hampl V."/>
        </authorList>
    </citation>
    <scope>NUCLEOTIDE SEQUENCE [LARGE SCALE GENOMIC DNA]</scope>
    <source>
        <strain evidence="5">NAU3</strain>
        <tissue evidence="5">Gut</tissue>
    </source>
</reference>
<accession>A0ABQ9X3R9</accession>
<feature type="compositionally biased region" description="Basic residues" evidence="4">
    <location>
        <begin position="600"/>
        <end position="636"/>
    </location>
</feature>
<dbReference type="SUPFAM" id="SSF48371">
    <property type="entry name" value="ARM repeat"/>
    <property type="match status" value="1"/>
</dbReference>